<dbReference type="InterPro" id="IPR051914">
    <property type="entry name" value="FAD-linked_OxidoTrans_Type4"/>
</dbReference>
<dbReference type="PANTHER" id="PTHR42934">
    <property type="entry name" value="GLYCOLATE OXIDASE SUBUNIT GLCD"/>
    <property type="match status" value="1"/>
</dbReference>
<dbReference type="InterPro" id="IPR016167">
    <property type="entry name" value="FAD-bd_PCMH_sub1"/>
</dbReference>
<dbReference type="PROSITE" id="PS51387">
    <property type="entry name" value="FAD_PCMH"/>
    <property type="match status" value="1"/>
</dbReference>
<evidence type="ECO:0000256" key="2">
    <source>
        <dbReference type="ARBA" id="ARBA00022630"/>
    </source>
</evidence>
<dbReference type="PANTHER" id="PTHR42934:SF1">
    <property type="entry name" value="GLYCOLATE OXIDASE SUBUNIT GLCD"/>
    <property type="match status" value="1"/>
</dbReference>
<evidence type="ECO:0000256" key="3">
    <source>
        <dbReference type="ARBA" id="ARBA00022827"/>
    </source>
</evidence>
<dbReference type="Gene3D" id="3.30.43.10">
    <property type="entry name" value="Uridine Diphospho-n-acetylenolpyruvylglucosamine Reductase, domain 2"/>
    <property type="match status" value="1"/>
</dbReference>
<dbReference type="InterPro" id="IPR006094">
    <property type="entry name" value="Oxid_FAD_bind_N"/>
</dbReference>
<dbReference type="InterPro" id="IPR016171">
    <property type="entry name" value="Vanillyl_alc_oxidase_C-sub2"/>
</dbReference>
<proteinExistence type="predicted"/>
<keyword evidence="2" id="KW-0285">Flavoprotein</keyword>
<dbReference type="EC" id="1.1.3.15" evidence="6"/>
<gene>
    <name evidence="6" type="ORF">J2S07_001707</name>
</gene>
<evidence type="ECO:0000256" key="4">
    <source>
        <dbReference type="ARBA" id="ARBA00023002"/>
    </source>
</evidence>
<evidence type="ECO:0000313" key="7">
    <source>
        <dbReference type="Proteomes" id="UP001231362"/>
    </source>
</evidence>
<evidence type="ECO:0000259" key="5">
    <source>
        <dbReference type="PROSITE" id="PS51387"/>
    </source>
</evidence>
<dbReference type="Gene3D" id="1.10.45.10">
    <property type="entry name" value="Vanillyl-alcohol Oxidase, Chain A, domain 4"/>
    <property type="match status" value="1"/>
</dbReference>
<organism evidence="6 7">
    <name type="scientific">Anoxybacillus andreesenii</name>
    <dbReference type="NCBI Taxonomy" id="1325932"/>
    <lineage>
        <taxon>Bacteria</taxon>
        <taxon>Bacillati</taxon>
        <taxon>Bacillota</taxon>
        <taxon>Bacilli</taxon>
        <taxon>Bacillales</taxon>
        <taxon>Anoxybacillaceae</taxon>
        <taxon>Anoxybacillus</taxon>
    </lineage>
</organism>
<keyword evidence="4 6" id="KW-0560">Oxidoreductase</keyword>
<dbReference type="SUPFAM" id="SSF55103">
    <property type="entry name" value="FAD-linked oxidases, C-terminal domain"/>
    <property type="match status" value="1"/>
</dbReference>
<evidence type="ECO:0000313" key="6">
    <source>
        <dbReference type="EMBL" id="MDQ0155402.1"/>
    </source>
</evidence>
<reference evidence="6 7" key="1">
    <citation type="submission" date="2023-07" db="EMBL/GenBank/DDBJ databases">
        <title>Genomic Encyclopedia of Type Strains, Phase IV (KMG-IV): sequencing the most valuable type-strain genomes for metagenomic binning, comparative biology and taxonomic classification.</title>
        <authorList>
            <person name="Goeker M."/>
        </authorList>
    </citation>
    <scope>NUCLEOTIDE SEQUENCE [LARGE SCALE GENOMIC DNA]</scope>
    <source>
        <strain evidence="6 7">DSM 23948</strain>
    </source>
</reference>
<dbReference type="Gene3D" id="3.30.70.2190">
    <property type="match status" value="1"/>
</dbReference>
<keyword evidence="7" id="KW-1185">Reference proteome</keyword>
<dbReference type="SUPFAM" id="SSF56176">
    <property type="entry name" value="FAD-binding/transporter-associated domain-like"/>
    <property type="match status" value="1"/>
</dbReference>
<dbReference type="RefSeq" id="WP_307149964.1">
    <property type="nucleotide sequence ID" value="NZ_JAUSTU010000006.1"/>
</dbReference>
<sequence>MARKGLQTTDKDIINLAKIVGEKWILYKRPDLLAYDCDGFTIHKHLPRAVVFPDNTEEVAEIVKYCDAHGLPFLARGAGTGLSGGAIPLNGEVIISLVKMKRLLSVDLENRRAVVEPGFVNLKLTNSIAHKGYYYAPDPSSQYACTIGGNVAENAGGAHCLKYGVTTNHILGLEVVMPNGEILEISTNGVPDAPGYDLLGLLTGSEGTLGIVTKITVRILKNPEAKQTVLAYFDKVSDGSQAVSDIISAGIVPAALEMMDKTAIEGVEAAAFPVGHPRDIEALLLIEVDGISAGIDEQINEILEVCRKQNVREVKVAQSEEERGRWWANRKTGFGAMGAISPDYLVQDGVIPRSKLPEVLARINKISEEYGLRISNIFHAGDGNLHPLVLFDARVPGETEKALKAGSACLQVCADVGGTITGEHGVGIEKKEEMRYVFSDQEIIAQTDIREVFNPKNLLNSGKLFPSPGRCAEVKKELKEAVKTV</sequence>
<dbReference type="Pfam" id="PF01565">
    <property type="entry name" value="FAD_binding_4"/>
    <property type="match status" value="1"/>
</dbReference>
<dbReference type="Gene3D" id="3.30.70.2740">
    <property type="match status" value="1"/>
</dbReference>
<feature type="domain" description="FAD-binding PCMH-type" evidence="5">
    <location>
        <begin position="43"/>
        <end position="222"/>
    </location>
</feature>
<dbReference type="InterPro" id="IPR004113">
    <property type="entry name" value="FAD-bd_oxidored_4_C"/>
</dbReference>
<dbReference type="InterPro" id="IPR016169">
    <property type="entry name" value="FAD-bd_PCMH_sub2"/>
</dbReference>
<dbReference type="Gene3D" id="3.30.465.10">
    <property type="match status" value="1"/>
</dbReference>
<protein>
    <submittedName>
        <fullName evidence="6">Glycolate oxidase</fullName>
        <ecNumber evidence="6">1.1.3.15</ecNumber>
    </submittedName>
</protein>
<dbReference type="GO" id="GO:0003973">
    <property type="term" value="F:(S)-2-hydroxy-acid oxidase activity"/>
    <property type="evidence" value="ECO:0007669"/>
    <property type="project" value="UniProtKB-EC"/>
</dbReference>
<dbReference type="EMBL" id="JAUSTU010000006">
    <property type="protein sequence ID" value="MDQ0155402.1"/>
    <property type="molecule type" value="Genomic_DNA"/>
</dbReference>
<dbReference type="Proteomes" id="UP001231362">
    <property type="component" value="Unassembled WGS sequence"/>
</dbReference>
<dbReference type="InterPro" id="IPR036318">
    <property type="entry name" value="FAD-bd_PCMH-like_sf"/>
</dbReference>
<name>A0ABT9V3B3_9BACL</name>
<dbReference type="InterPro" id="IPR016164">
    <property type="entry name" value="FAD-linked_Oxase-like_C"/>
</dbReference>
<dbReference type="Pfam" id="PF02913">
    <property type="entry name" value="FAD-oxidase_C"/>
    <property type="match status" value="1"/>
</dbReference>
<dbReference type="InterPro" id="IPR016166">
    <property type="entry name" value="FAD-bd_PCMH"/>
</dbReference>
<comment type="caution">
    <text evidence="6">The sequence shown here is derived from an EMBL/GenBank/DDBJ whole genome shotgun (WGS) entry which is preliminary data.</text>
</comment>
<accession>A0ABT9V3B3</accession>
<comment type="cofactor">
    <cofactor evidence="1">
        <name>FAD</name>
        <dbReference type="ChEBI" id="CHEBI:57692"/>
    </cofactor>
</comment>
<evidence type="ECO:0000256" key="1">
    <source>
        <dbReference type="ARBA" id="ARBA00001974"/>
    </source>
</evidence>
<keyword evidence="3" id="KW-0274">FAD</keyword>